<dbReference type="InParanoid" id="A0A078APM4"/>
<dbReference type="Proteomes" id="UP000039865">
    <property type="component" value="Unassembled WGS sequence"/>
</dbReference>
<evidence type="ECO:0000313" key="2">
    <source>
        <dbReference type="EMBL" id="CDW84104.1"/>
    </source>
</evidence>
<feature type="region of interest" description="Disordered" evidence="1">
    <location>
        <begin position="327"/>
        <end position="362"/>
    </location>
</feature>
<proteinExistence type="predicted"/>
<dbReference type="SUPFAM" id="SSF50978">
    <property type="entry name" value="WD40 repeat-like"/>
    <property type="match status" value="1"/>
</dbReference>
<evidence type="ECO:0000256" key="1">
    <source>
        <dbReference type="SAM" id="MobiDB-lite"/>
    </source>
</evidence>
<dbReference type="InterPro" id="IPR036322">
    <property type="entry name" value="WD40_repeat_dom_sf"/>
</dbReference>
<feature type="compositionally biased region" description="Low complexity" evidence="1">
    <location>
        <begin position="349"/>
        <end position="362"/>
    </location>
</feature>
<accession>A0A078APM4</accession>
<name>A0A078APM4_STYLE</name>
<protein>
    <submittedName>
        <fullName evidence="2">Uncharacterized protein</fullName>
    </submittedName>
</protein>
<organism evidence="2 3">
    <name type="scientific">Stylonychia lemnae</name>
    <name type="common">Ciliate</name>
    <dbReference type="NCBI Taxonomy" id="5949"/>
    <lineage>
        <taxon>Eukaryota</taxon>
        <taxon>Sar</taxon>
        <taxon>Alveolata</taxon>
        <taxon>Ciliophora</taxon>
        <taxon>Intramacronucleata</taxon>
        <taxon>Spirotrichea</taxon>
        <taxon>Stichotrichia</taxon>
        <taxon>Sporadotrichida</taxon>
        <taxon>Oxytrichidae</taxon>
        <taxon>Stylonychinae</taxon>
        <taxon>Stylonychia</taxon>
    </lineage>
</organism>
<dbReference type="AlphaFoldDB" id="A0A078APM4"/>
<sequence length="661" mass="76799">MKESQQASLAESYKERGLINGQQQNHQSKLIEIFQYYLDSPVLFISFSQRKFLGFRNKFEFDRKRVLIGSKSAFAIIAYDLNDEPHELMSMEIDEEEEIQMIHFLDDENPSNVLLITYDFSQQKTISRVLNIKTESANKFQDLKREFEQKINLLRIIEKDMNSPHVQKPRMQNHNYFYSLDEQKADRILGNEKSYYPDLITNTQKTQAHNNTSFISSNSNQMTIDIKVTGEQHQNDSGSFLSSQDGQDYHGMYASHGLPSNKSSQSFSFKDQKIYEIFDFQEQIINDGFTKICYFNKDLRRKLMFTSNLKNQLFCFNIRQQIKAGQNSVSIGRGNDKSPKTPGQTRIYNNQSNNQSTSKQSFSSLSNQNQEIMVLQQPYVQKNTSPSKVQQGVSNTSQLPTTKIPKCVEYHDDKLYVIYKKLPHLDILQINGGILQRIKIDEILEREENLKLLKLRFIKFPLLQWSNRITNKPEFSQQIVKIIIVGTVQMPFEAKQMGIYKKQTQVKQFIMLFNIQKQTIEALKFLPILPKITCMSYGPYDNGYVLLGLESGMLFSLEFPSFNVFDQRQVFDGIYGGKFKSGARISCISCEPTRLIFVGGEDGQMIALSFVKEDVHYMYLDMGLRRYCTLKVNKKTKKFKEMSHLKKQQDESLNTFNLICS</sequence>
<gene>
    <name evidence="2" type="primary">Contig1418.g1554</name>
    <name evidence="2" type="ORF">STYLEM_13161</name>
</gene>
<reference evidence="2 3" key="1">
    <citation type="submission" date="2014-06" db="EMBL/GenBank/DDBJ databases">
        <authorList>
            <person name="Swart Estienne"/>
        </authorList>
    </citation>
    <scope>NUCLEOTIDE SEQUENCE [LARGE SCALE GENOMIC DNA]</scope>
    <source>
        <strain evidence="2 3">130c</strain>
    </source>
</reference>
<keyword evidence="3" id="KW-1185">Reference proteome</keyword>
<evidence type="ECO:0000313" key="3">
    <source>
        <dbReference type="Proteomes" id="UP000039865"/>
    </source>
</evidence>
<dbReference type="EMBL" id="CCKQ01012484">
    <property type="protein sequence ID" value="CDW84104.1"/>
    <property type="molecule type" value="Genomic_DNA"/>
</dbReference>